<reference evidence="1 2" key="1">
    <citation type="submission" date="2022-04" db="EMBL/GenBank/DDBJ databases">
        <title>Genome sequence of C. roseum typestrain.</title>
        <authorList>
            <person name="Poehlein A."/>
            <person name="Schoch T."/>
            <person name="Duerre P."/>
            <person name="Daniel R."/>
        </authorList>
    </citation>
    <scope>NUCLEOTIDE SEQUENCE [LARGE SCALE GENOMIC DNA]</scope>
    <source>
        <strain evidence="1 2">DSM 7320</strain>
    </source>
</reference>
<sequence>MFQLIKKNLSKLISEEFTTSIDKIHRLKDLGENALPEIDVSLKRFSGMSSSFINTLSISDLLNFLKTNNLPDGNKLIIVSSLLFEEGKLYEDTNKLSDAFFRYERAFNLAFEVFYNELDCDIENYKLLSDAEADNLLEYELNDTLMEKLFDYFKLTKNYAKADDCIYELINSSSDTENFKKKAAAFYSELLNKSDDELKEGNLEKNEIQDYLKELSNYITH</sequence>
<evidence type="ECO:0000313" key="1">
    <source>
        <dbReference type="EMBL" id="URZ11069.1"/>
    </source>
</evidence>
<gene>
    <name evidence="1" type="ORF">CROST_017850</name>
</gene>
<dbReference type="Proteomes" id="UP000190951">
    <property type="component" value="Chromosome"/>
</dbReference>
<proteinExistence type="predicted"/>
<keyword evidence="2" id="KW-1185">Reference proteome</keyword>
<dbReference type="Pfam" id="PF20092">
    <property type="entry name" value="DUF6483"/>
    <property type="match status" value="1"/>
</dbReference>
<name>A0A1S8L1I7_9CLOT</name>
<dbReference type="AlphaFoldDB" id="A0A1S8L1I7"/>
<organism evidence="1 2">
    <name type="scientific">Clostridium felsineum</name>
    <dbReference type="NCBI Taxonomy" id="36839"/>
    <lineage>
        <taxon>Bacteria</taxon>
        <taxon>Bacillati</taxon>
        <taxon>Bacillota</taxon>
        <taxon>Clostridia</taxon>
        <taxon>Eubacteriales</taxon>
        <taxon>Clostridiaceae</taxon>
        <taxon>Clostridium</taxon>
    </lineage>
</organism>
<accession>A0A1S8L1I7</accession>
<dbReference type="STRING" id="84029.CROST_33960"/>
<dbReference type="EMBL" id="CP096983">
    <property type="protein sequence ID" value="URZ11069.1"/>
    <property type="molecule type" value="Genomic_DNA"/>
</dbReference>
<dbReference type="KEGG" id="crw:CROST_017850"/>
<protein>
    <submittedName>
        <fullName evidence="1">Uncharacterized protein</fullName>
    </submittedName>
</protein>
<dbReference type="InterPro" id="IPR045507">
    <property type="entry name" value="DUF6483"/>
</dbReference>
<evidence type="ECO:0000313" key="2">
    <source>
        <dbReference type="Proteomes" id="UP000190951"/>
    </source>
</evidence>